<comment type="caution">
    <text evidence="1">The sequence shown here is derived from an EMBL/GenBank/DDBJ whole genome shotgun (WGS) entry which is preliminary data.</text>
</comment>
<keyword evidence="2" id="KW-1185">Reference proteome</keyword>
<dbReference type="EMBL" id="CANHGI010000006">
    <property type="protein sequence ID" value="CAI5454352.1"/>
    <property type="molecule type" value="Genomic_DNA"/>
</dbReference>
<sequence length="187" mass="20863">MIPQESIGIPRRVLQNLPRETPPVFIETTKNIEVQTNKFVQKTSKIVSENKLLKDFASLFTGCQLNQIMFTPPTANSDRTIISPELRCSKKSIAGCQTAHVSCIIPDKSKYPLTSGFAKINGADWATTNLVQSIAEFDLECDIYNRWTYISDIPGMIGEVFPTNEIFCLLVPIISESNAGDFEEVNN</sequence>
<evidence type="ECO:0000313" key="1">
    <source>
        <dbReference type="EMBL" id="CAI5454352.1"/>
    </source>
</evidence>
<reference evidence="1" key="1">
    <citation type="submission" date="2022-11" db="EMBL/GenBank/DDBJ databases">
        <authorList>
            <person name="Kikuchi T."/>
        </authorList>
    </citation>
    <scope>NUCLEOTIDE SEQUENCE</scope>
    <source>
        <strain evidence="1">PS1010</strain>
    </source>
</reference>
<accession>A0A9P1J146</accession>
<organism evidence="1 2">
    <name type="scientific">Caenorhabditis angaria</name>
    <dbReference type="NCBI Taxonomy" id="860376"/>
    <lineage>
        <taxon>Eukaryota</taxon>
        <taxon>Metazoa</taxon>
        <taxon>Ecdysozoa</taxon>
        <taxon>Nematoda</taxon>
        <taxon>Chromadorea</taxon>
        <taxon>Rhabditida</taxon>
        <taxon>Rhabditina</taxon>
        <taxon>Rhabditomorpha</taxon>
        <taxon>Rhabditoidea</taxon>
        <taxon>Rhabditidae</taxon>
        <taxon>Peloderinae</taxon>
        <taxon>Caenorhabditis</taxon>
    </lineage>
</organism>
<proteinExistence type="predicted"/>
<protein>
    <submittedName>
        <fullName evidence="1">Uncharacterized protein</fullName>
    </submittedName>
</protein>
<name>A0A9P1J146_9PELO</name>
<gene>
    <name evidence="1" type="ORF">CAMP_LOCUS16989</name>
</gene>
<dbReference type="Proteomes" id="UP001152747">
    <property type="component" value="Unassembled WGS sequence"/>
</dbReference>
<evidence type="ECO:0000313" key="2">
    <source>
        <dbReference type="Proteomes" id="UP001152747"/>
    </source>
</evidence>
<dbReference type="OrthoDB" id="5806113at2759"/>
<dbReference type="AlphaFoldDB" id="A0A9P1J146"/>